<evidence type="ECO:0000256" key="1">
    <source>
        <dbReference type="SAM" id="SignalP"/>
    </source>
</evidence>
<dbReference type="Proteomes" id="UP000694044">
    <property type="component" value="Unassembled WGS sequence"/>
</dbReference>
<name>A0A8T1WB69_9STRA</name>
<dbReference type="AlphaFoldDB" id="A0A8T1WB69"/>
<dbReference type="OrthoDB" id="110795at2759"/>
<sequence>MKISTATAFIGMAIFLVAAPSQALEGRQLRGHLAEELQADGRILAADGIEETAGGGWNVLLEDKKRKFLGQQTAEAPGDHEEARRKRKLQGQLALDGIEADDSGELLASRRRK</sequence>
<feature type="signal peptide" evidence="1">
    <location>
        <begin position="1"/>
        <end position="23"/>
    </location>
</feature>
<protein>
    <recommendedName>
        <fullName evidence="4">RxLR effector protein</fullName>
    </recommendedName>
</protein>
<keyword evidence="3" id="KW-1185">Reference proteome</keyword>
<comment type="caution">
    <text evidence="2">The sequence shown here is derived from an EMBL/GenBank/DDBJ whole genome shotgun (WGS) entry which is preliminary data.</text>
</comment>
<keyword evidence="1" id="KW-0732">Signal</keyword>
<evidence type="ECO:0008006" key="4">
    <source>
        <dbReference type="Google" id="ProtNLM"/>
    </source>
</evidence>
<organism evidence="2 3">
    <name type="scientific">Phytophthora pseudosyringae</name>
    <dbReference type="NCBI Taxonomy" id="221518"/>
    <lineage>
        <taxon>Eukaryota</taxon>
        <taxon>Sar</taxon>
        <taxon>Stramenopiles</taxon>
        <taxon>Oomycota</taxon>
        <taxon>Peronosporomycetes</taxon>
        <taxon>Peronosporales</taxon>
        <taxon>Peronosporaceae</taxon>
        <taxon>Phytophthora</taxon>
    </lineage>
</organism>
<proteinExistence type="predicted"/>
<gene>
    <name evidence="2" type="ORF">PHYPSEUDO_006361</name>
</gene>
<dbReference type="EMBL" id="JAGDFM010000026">
    <property type="protein sequence ID" value="KAG7390877.1"/>
    <property type="molecule type" value="Genomic_DNA"/>
</dbReference>
<evidence type="ECO:0000313" key="3">
    <source>
        <dbReference type="Proteomes" id="UP000694044"/>
    </source>
</evidence>
<accession>A0A8T1WB69</accession>
<reference evidence="2" key="1">
    <citation type="submission" date="2021-02" db="EMBL/GenBank/DDBJ databases">
        <authorList>
            <person name="Palmer J.M."/>
        </authorList>
    </citation>
    <scope>NUCLEOTIDE SEQUENCE</scope>
    <source>
        <strain evidence="2">SCRP734</strain>
    </source>
</reference>
<feature type="chain" id="PRO_5035842973" description="RxLR effector protein" evidence="1">
    <location>
        <begin position="24"/>
        <end position="113"/>
    </location>
</feature>
<evidence type="ECO:0000313" key="2">
    <source>
        <dbReference type="EMBL" id="KAG7390877.1"/>
    </source>
</evidence>